<gene>
    <name evidence="2" type="ORF">H3Z74_23075</name>
</gene>
<keyword evidence="3" id="KW-1185">Reference proteome</keyword>
<dbReference type="KEGG" id="spap:H3Z74_23075"/>
<evidence type="ECO:0000313" key="2">
    <source>
        <dbReference type="EMBL" id="QNQ09485.1"/>
    </source>
</evidence>
<dbReference type="EMBL" id="CP061038">
    <property type="protein sequence ID" value="QNQ09485.1"/>
    <property type="molecule type" value="Genomic_DNA"/>
</dbReference>
<accession>A0A7H0LII2</accession>
<dbReference type="Proteomes" id="UP000516148">
    <property type="component" value="Chromosome"/>
</dbReference>
<reference evidence="2 3" key="1">
    <citation type="submission" date="2020-09" db="EMBL/GenBank/DDBJ databases">
        <title>Sphingomonas sp., a new species isolated from pork steak.</title>
        <authorList>
            <person name="Heidler von Heilborn D."/>
        </authorList>
    </citation>
    <scope>NUCLEOTIDE SEQUENCE [LARGE SCALE GENOMIC DNA]</scope>
    <source>
        <strain evidence="3">S8-3T</strain>
    </source>
</reference>
<evidence type="ECO:0000313" key="3">
    <source>
        <dbReference type="Proteomes" id="UP000516148"/>
    </source>
</evidence>
<organism evidence="2 3">
    <name type="scientific">Sphingomonas alpina</name>
    <dbReference type="NCBI Taxonomy" id="653931"/>
    <lineage>
        <taxon>Bacteria</taxon>
        <taxon>Pseudomonadati</taxon>
        <taxon>Pseudomonadota</taxon>
        <taxon>Alphaproteobacteria</taxon>
        <taxon>Sphingomonadales</taxon>
        <taxon>Sphingomonadaceae</taxon>
        <taxon>Sphingomonas</taxon>
    </lineage>
</organism>
<feature type="region of interest" description="Disordered" evidence="1">
    <location>
        <begin position="33"/>
        <end position="60"/>
    </location>
</feature>
<proteinExistence type="predicted"/>
<sequence length="60" mass="5979">MSVAILGLSTAALANMTTAPGQSTTNNVITNNAVVETPTPGSPPVDNTTTNPTPNSTAPR</sequence>
<name>A0A7H0LII2_9SPHN</name>
<evidence type="ECO:0000256" key="1">
    <source>
        <dbReference type="SAM" id="MobiDB-lite"/>
    </source>
</evidence>
<dbReference type="RefSeq" id="WP_187761797.1">
    <property type="nucleotide sequence ID" value="NZ_CP061038.1"/>
</dbReference>
<feature type="compositionally biased region" description="Low complexity" evidence="1">
    <location>
        <begin position="44"/>
        <end position="60"/>
    </location>
</feature>
<dbReference type="AlphaFoldDB" id="A0A7H0LII2"/>
<protein>
    <submittedName>
        <fullName evidence="2">Uncharacterized protein</fullName>
    </submittedName>
</protein>